<feature type="transmembrane region" description="Helical" evidence="6">
    <location>
        <begin position="384"/>
        <end position="403"/>
    </location>
</feature>
<evidence type="ECO:0000256" key="2">
    <source>
        <dbReference type="ARBA" id="ARBA00022692"/>
    </source>
</evidence>
<evidence type="ECO:0000313" key="7">
    <source>
        <dbReference type="EMBL" id="CAK7211766.1"/>
    </source>
</evidence>
<organism evidence="7 8">
    <name type="scientific">Sporothrix curviconia</name>
    <dbReference type="NCBI Taxonomy" id="1260050"/>
    <lineage>
        <taxon>Eukaryota</taxon>
        <taxon>Fungi</taxon>
        <taxon>Dikarya</taxon>
        <taxon>Ascomycota</taxon>
        <taxon>Pezizomycotina</taxon>
        <taxon>Sordariomycetes</taxon>
        <taxon>Sordariomycetidae</taxon>
        <taxon>Ophiostomatales</taxon>
        <taxon>Ophiostomataceae</taxon>
        <taxon>Sporothrix</taxon>
    </lineage>
</organism>
<sequence>MDDVATRIGDTPAPSDDPDDPLNWTPRRRMLANTCMLLYVFAICIESSVINSVTTQFAAATGISIGDVITGNGYSYLLAGWGLLFWQSFAMQYGKRLTYLLSISGSAAFLVWSPYIKNNGQWIACNILSGFFNAPVEALPKITVADLYFTHERATYMGLYAFVLVGGSCVGPIISGFINDQLNYRWVFFVPVILCAVVFVFLFFFAEETNYARGRVTNSAREAAQQDGKTGAKLMQQPTAGGDDKLPARDASADGSSVEAGVVEPPKTSTKTFVQKLALLDRARENHVWTMFVNQIRFCGYPVVLFAGFEYGIALVWAVVTGSTASEILGAPPYNFSASMVGLSNIAGLLGALVGSLFGGQITDAFTLRMVRRNGGVFEPEMRLWLFTAPMIIIPASILLYGVGAAHGVHWISILIGNAALSAANTAAVPLSINYLVDTYRDMAGMAMTVVVIIRNTMYFAVSYGIQDWIDGMGLQNAYISCAFIGMAATAVFLPMIYYGKACRQRSAPAYRAMVDEAMRCGMVH</sequence>
<evidence type="ECO:0008006" key="9">
    <source>
        <dbReference type="Google" id="ProtNLM"/>
    </source>
</evidence>
<evidence type="ECO:0000256" key="5">
    <source>
        <dbReference type="SAM" id="MobiDB-lite"/>
    </source>
</evidence>
<protein>
    <recommendedName>
        <fullName evidence="9">Major facilitator superfamily (MFS) profile domain-containing protein</fullName>
    </recommendedName>
</protein>
<feature type="compositionally biased region" description="Basic and acidic residues" evidence="5">
    <location>
        <begin position="242"/>
        <end position="252"/>
    </location>
</feature>
<proteinExistence type="predicted"/>
<name>A0ABP0AWX0_9PEZI</name>
<feature type="transmembrane region" description="Helical" evidence="6">
    <location>
        <begin position="298"/>
        <end position="320"/>
    </location>
</feature>
<reference evidence="7 8" key="1">
    <citation type="submission" date="2024-01" db="EMBL/GenBank/DDBJ databases">
        <authorList>
            <person name="Allen C."/>
            <person name="Tagirdzhanova G."/>
        </authorList>
    </citation>
    <scope>NUCLEOTIDE SEQUENCE [LARGE SCALE GENOMIC DNA]</scope>
</reference>
<feature type="transmembrane region" description="Helical" evidence="6">
    <location>
        <begin position="36"/>
        <end position="53"/>
    </location>
</feature>
<feature type="transmembrane region" description="Helical" evidence="6">
    <location>
        <begin position="443"/>
        <end position="466"/>
    </location>
</feature>
<dbReference type="SUPFAM" id="SSF103473">
    <property type="entry name" value="MFS general substrate transporter"/>
    <property type="match status" value="1"/>
</dbReference>
<feature type="region of interest" description="Disordered" evidence="5">
    <location>
        <begin position="226"/>
        <end position="252"/>
    </location>
</feature>
<feature type="transmembrane region" description="Helical" evidence="6">
    <location>
        <begin position="159"/>
        <end position="178"/>
    </location>
</feature>
<gene>
    <name evidence="7" type="ORF">SCUCBS95973_001230</name>
</gene>
<dbReference type="InterPro" id="IPR036259">
    <property type="entry name" value="MFS_trans_sf"/>
</dbReference>
<dbReference type="InterPro" id="IPR011701">
    <property type="entry name" value="MFS"/>
</dbReference>
<feature type="transmembrane region" description="Helical" evidence="6">
    <location>
        <begin position="478"/>
        <end position="499"/>
    </location>
</feature>
<evidence type="ECO:0000256" key="4">
    <source>
        <dbReference type="ARBA" id="ARBA00023136"/>
    </source>
</evidence>
<keyword evidence="4 6" id="KW-0472">Membrane</keyword>
<dbReference type="Pfam" id="PF07690">
    <property type="entry name" value="MFS_1"/>
    <property type="match status" value="1"/>
</dbReference>
<comment type="caution">
    <text evidence="7">The sequence shown here is derived from an EMBL/GenBank/DDBJ whole genome shotgun (WGS) entry which is preliminary data.</text>
</comment>
<dbReference type="EMBL" id="CAWUHB010000004">
    <property type="protein sequence ID" value="CAK7211766.1"/>
    <property type="molecule type" value="Genomic_DNA"/>
</dbReference>
<keyword evidence="8" id="KW-1185">Reference proteome</keyword>
<evidence type="ECO:0000313" key="8">
    <source>
        <dbReference type="Proteomes" id="UP001642405"/>
    </source>
</evidence>
<feature type="transmembrane region" description="Helical" evidence="6">
    <location>
        <begin position="73"/>
        <end position="90"/>
    </location>
</feature>
<evidence type="ECO:0000256" key="1">
    <source>
        <dbReference type="ARBA" id="ARBA00004141"/>
    </source>
</evidence>
<dbReference type="Proteomes" id="UP001642405">
    <property type="component" value="Unassembled WGS sequence"/>
</dbReference>
<feature type="transmembrane region" description="Helical" evidence="6">
    <location>
        <begin position="409"/>
        <end position="431"/>
    </location>
</feature>
<dbReference type="Gene3D" id="1.20.1250.20">
    <property type="entry name" value="MFS general substrate transporter like domains"/>
    <property type="match status" value="1"/>
</dbReference>
<feature type="transmembrane region" description="Helical" evidence="6">
    <location>
        <begin position="340"/>
        <end position="363"/>
    </location>
</feature>
<dbReference type="PANTHER" id="PTHR23502:SF30">
    <property type="entry name" value="TRANSPORTER, PUTATIVE (AFU_ORTHOLOGUE AFUA_8G04702)-RELATED"/>
    <property type="match status" value="1"/>
</dbReference>
<keyword evidence="3 6" id="KW-1133">Transmembrane helix</keyword>
<evidence type="ECO:0000256" key="6">
    <source>
        <dbReference type="SAM" id="Phobius"/>
    </source>
</evidence>
<feature type="transmembrane region" description="Helical" evidence="6">
    <location>
        <begin position="184"/>
        <end position="205"/>
    </location>
</feature>
<keyword evidence="2 6" id="KW-0812">Transmembrane</keyword>
<accession>A0ABP0AWX0</accession>
<dbReference type="PANTHER" id="PTHR23502">
    <property type="entry name" value="MAJOR FACILITATOR SUPERFAMILY"/>
    <property type="match status" value="1"/>
</dbReference>
<comment type="subcellular location">
    <subcellularLocation>
        <location evidence="1">Membrane</location>
        <topology evidence="1">Multi-pass membrane protein</topology>
    </subcellularLocation>
</comment>
<evidence type="ECO:0000256" key="3">
    <source>
        <dbReference type="ARBA" id="ARBA00022989"/>
    </source>
</evidence>
<feature type="region of interest" description="Disordered" evidence="5">
    <location>
        <begin position="1"/>
        <end position="22"/>
    </location>
</feature>